<comment type="pathway">
    <text evidence="2 5">Protein modification; protein ubiquitination.</text>
</comment>
<dbReference type="Gene3D" id="1.25.10.10">
    <property type="entry name" value="Leucine-rich Repeat Variant"/>
    <property type="match status" value="1"/>
</dbReference>
<dbReference type="InterPro" id="IPR045185">
    <property type="entry name" value="PUB22/23/24-like"/>
</dbReference>
<name>A0A8K0ING3_COCNU</name>
<keyword evidence="8" id="KW-1185">Reference proteome</keyword>
<evidence type="ECO:0000256" key="3">
    <source>
        <dbReference type="ARBA" id="ARBA00022679"/>
    </source>
</evidence>
<keyword evidence="3 5" id="KW-0808">Transferase</keyword>
<dbReference type="InterPro" id="IPR011989">
    <property type="entry name" value="ARM-like"/>
</dbReference>
<dbReference type="PROSITE" id="PS51698">
    <property type="entry name" value="U_BOX"/>
    <property type="match status" value="1"/>
</dbReference>
<dbReference type="OrthoDB" id="10064100at2759"/>
<dbReference type="PANTHER" id="PTHR22849:SF168">
    <property type="entry name" value="U-BOX DOMAIN-CONTAINING PROTEIN"/>
    <property type="match status" value="1"/>
</dbReference>
<dbReference type="GO" id="GO:0061630">
    <property type="term" value="F:ubiquitin protein ligase activity"/>
    <property type="evidence" value="ECO:0007669"/>
    <property type="project" value="UniProtKB-UniRule"/>
</dbReference>
<comment type="function">
    <text evidence="5">Functions as an E3 ubiquitin ligase.</text>
</comment>
<feature type="domain" description="U-box" evidence="6">
    <location>
        <begin position="5"/>
        <end position="80"/>
    </location>
</feature>
<dbReference type="Pfam" id="PF25598">
    <property type="entry name" value="ARM_PUB"/>
    <property type="match status" value="1"/>
</dbReference>
<organism evidence="7 8">
    <name type="scientific">Cocos nucifera</name>
    <name type="common">Coconut palm</name>
    <dbReference type="NCBI Taxonomy" id="13894"/>
    <lineage>
        <taxon>Eukaryota</taxon>
        <taxon>Viridiplantae</taxon>
        <taxon>Streptophyta</taxon>
        <taxon>Embryophyta</taxon>
        <taxon>Tracheophyta</taxon>
        <taxon>Spermatophyta</taxon>
        <taxon>Magnoliopsida</taxon>
        <taxon>Liliopsida</taxon>
        <taxon>Arecaceae</taxon>
        <taxon>Arecoideae</taxon>
        <taxon>Cocoseae</taxon>
        <taxon>Attaleinae</taxon>
        <taxon>Cocos</taxon>
    </lineage>
</organism>
<dbReference type="UniPathway" id="UPA00143"/>
<dbReference type="SMART" id="SM00504">
    <property type="entry name" value="Ubox"/>
    <property type="match status" value="1"/>
</dbReference>
<dbReference type="InterPro" id="IPR016024">
    <property type="entry name" value="ARM-type_fold"/>
</dbReference>
<dbReference type="Pfam" id="PF04564">
    <property type="entry name" value="U-box"/>
    <property type="match status" value="1"/>
</dbReference>
<sequence length="421" mass="46477">MAEVEIPSYFLCPISLQIMRDPVTLPTGITYDRDSIERWMFSGKHNTCPVTKHHLPDCELTPNHTLRRLIQAWCVLNSSNDIERFPTPKPPIGKARIAELLDDARLPHLQLGSLRKLKEVVSESERNRRCVEATPGVVHTLLSIIHNNNNNSSGTTTSGEEGIPIADDVESTNARDEALSILYLLQLSEQHLLDLAVGNGDFIESLTSILQRSNHQTRAYATLLLKSMLGVIAPARLAGVREELFEEVVGVLRDRVSHKATKAALQVLAWLCPWGRNRIKAANAGAVPVLVELLLDVLERRVCELVLVVLDRVCGCAEGRAELAGHAAGIAIVSKKILRVSEAASERAVKILNSVARFSATKAVLQEMLQIGVVSKLCLVLQADCGMKTKEKAREILRLHSRFWKKSPCLSPQLLISYPSS</sequence>
<evidence type="ECO:0000256" key="5">
    <source>
        <dbReference type="RuleBase" id="RU369093"/>
    </source>
</evidence>
<dbReference type="SUPFAM" id="SSF57850">
    <property type="entry name" value="RING/U-box"/>
    <property type="match status" value="1"/>
</dbReference>
<dbReference type="GO" id="GO:0006952">
    <property type="term" value="P:defense response"/>
    <property type="evidence" value="ECO:0007669"/>
    <property type="project" value="UniProtKB-ARBA"/>
</dbReference>
<dbReference type="GO" id="GO:0016567">
    <property type="term" value="P:protein ubiquitination"/>
    <property type="evidence" value="ECO:0007669"/>
    <property type="project" value="UniProtKB-UniRule"/>
</dbReference>
<dbReference type="EMBL" id="CM017882">
    <property type="protein sequence ID" value="KAG1363225.1"/>
    <property type="molecule type" value="Genomic_DNA"/>
</dbReference>
<evidence type="ECO:0000259" key="6">
    <source>
        <dbReference type="PROSITE" id="PS51698"/>
    </source>
</evidence>
<comment type="catalytic activity">
    <reaction evidence="1 5">
        <text>S-ubiquitinyl-[E2 ubiquitin-conjugating enzyme]-L-cysteine + [acceptor protein]-L-lysine = [E2 ubiquitin-conjugating enzyme]-L-cysteine + N(6)-ubiquitinyl-[acceptor protein]-L-lysine.</text>
        <dbReference type="EC" id="2.3.2.27"/>
    </reaction>
</comment>
<proteinExistence type="predicted"/>
<dbReference type="Gene3D" id="3.30.40.10">
    <property type="entry name" value="Zinc/RING finger domain, C3HC4 (zinc finger)"/>
    <property type="match status" value="1"/>
</dbReference>
<dbReference type="SUPFAM" id="SSF48371">
    <property type="entry name" value="ARM repeat"/>
    <property type="match status" value="1"/>
</dbReference>
<dbReference type="Proteomes" id="UP000797356">
    <property type="component" value="Chromosome 11"/>
</dbReference>
<dbReference type="FunFam" id="3.30.40.10:FF:000437">
    <property type="entry name" value="RING-type E3 ubiquitin transferase"/>
    <property type="match status" value="1"/>
</dbReference>
<dbReference type="EC" id="2.3.2.27" evidence="5"/>
<evidence type="ECO:0000313" key="8">
    <source>
        <dbReference type="Proteomes" id="UP000797356"/>
    </source>
</evidence>
<dbReference type="InterPro" id="IPR003613">
    <property type="entry name" value="Ubox_domain"/>
</dbReference>
<accession>A0A8K0ING3</accession>
<evidence type="ECO:0000256" key="2">
    <source>
        <dbReference type="ARBA" id="ARBA00004906"/>
    </source>
</evidence>
<dbReference type="PANTHER" id="PTHR22849">
    <property type="entry name" value="WDSAM1 PROTEIN"/>
    <property type="match status" value="1"/>
</dbReference>
<reference evidence="7" key="2">
    <citation type="submission" date="2019-07" db="EMBL/GenBank/DDBJ databases">
        <authorList>
            <person name="Yang Y."/>
            <person name="Bocs S."/>
            <person name="Baudouin L."/>
        </authorList>
    </citation>
    <scope>NUCLEOTIDE SEQUENCE</scope>
    <source>
        <tissue evidence="7">Spear leaf of Hainan Tall coconut</tissue>
    </source>
</reference>
<dbReference type="AlphaFoldDB" id="A0A8K0ING3"/>
<reference evidence="7" key="1">
    <citation type="journal article" date="2017" name="Gigascience">
        <title>The genome draft of coconut (Cocos nucifera).</title>
        <authorList>
            <person name="Xiao Y."/>
            <person name="Xu P."/>
            <person name="Fan H."/>
            <person name="Baudouin L."/>
            <person name="Xia W."/>
            <person name="Bocs S."/>
            <person name="Xu J."/>
            <person name="Li Q."/>
            <person name="Guo A."/>
            <person name="Zhou L."/>
            <person name="Li J."/>
            <person name="Wu Y."/>
            <person name="Ma Z."/>
            <person name="Armero A."/>
            <person name="Issali A.E."/>
            <person name="Liu N."/>
            <person name="Peng M."/>
            <person name="Yang Y."/>
        </authorList>
    </citation>
    <scope>NUCLEOTIDE SEQUENCE</scope>
    <source>
        <tissue evidence="7">Spear leaf of Hainan Tall coconut</tissue>
    </source>
</reference>
<dbReference type="InterPro" id="IPR058678">
    <property type="entry name" value="ARM_PUB"/>
</dbReference>
<dbReference type="CDD" id="cd16664">
    <property type="entry name" value="RING-Ubox_PUB"/>
    <property type="match status" value="1"/>
</dbReference>
<evidence type="ECO:0000313" key="7">
    <source>
        <dbReference type="EMBL" id="KAG1363225.1"/>
    </source>
</evidence>
<evidence type="ECO:0000256" key="4">
    <source>
        <dbReference type="ARBA" id="ARBA00022786"/>
    </source>
</evidence>
<comment type="caution">
    <text evidence="7">The sequence shown here is derived from an EMBL/GenBank/DDBJ whole genome shotgun (WGS) entry which is preliminary data.</text>
</comment>
<keyword evidence="4 5" id="KW-0833">Ubl conjugation pathway</keyword>
<evidence type="ECO:0000256" key="1">
    <source>
        <dbReference type="ARBA" id="ARBA00000900"/>
    </source>
</evidence>
<dbReference type="InterPro" id="IPR045210">
    <property type="entry name" value="RING-Ubox_PUB"/>
</dbReference>
<dbReference type="InterPro" id="IPR013083">
    <property type="entry name" value="Znf_RING/FYVE/PHD"/>
</dbReference>
<protein>
    <recommendedName>
        <fullName evidence="5 6">U-box domain-containing protein</fullName>
        <ecNumber evidence="5">2.3.2.27</ecNumber>
    </recommendedName>
    <alternativeName>
        <fullName evidence="5">RING-type E3 ubiquitin transferase PUB</fullName>
    </alternativeName>
</protein>
<gene>
    <name evidence="7" type="ORF">COCNU_11G000520</name>
</gene>